<evidence type="ECO:0000256" key="2">
    <source>
        <dbReference type="SAM" id="Phobius"/>
    </source>
</evidence>
<dbReference type="Proteomes" id="UP000588158">
    <property type="component" value="Unassembled WGS sequence"/>
</dbReference>
<evidence type="ECO:0000313" key="4">
    <source>
        <dbReference type="Proteomes" id="UP000588158"/>
    </source>
</evidence>
<keyword evidence="2" id="KW-1133">Transmembrane helix</keyword>
<feature type="region of interest" description="Disordered" evidence="1">
    <location>
        <begin position="1"/>
        <end position="152"/>
    </location>
</feature>
<keyword evidence="2" id="KW-0812">Transmembrane</keyword>
<accession>A0A841AAG3</accession>
<keyword evidence="2" id="KW-0472">Membrane</keyword>
<feature type="compositionally biased region" description="Basic and acidic residues" evidence="1">
    <location>
        <begin position="24"/>
        <end position="35"/>
    </location>
</feature>
<dbReference type="EMBL" id="JACHLZ010000001">
    <property type="protein sequence ID" value="MBB5832179.1"/>
    <property type="molecule type" value="Genomic_DNA"/>
</dbReference>
<feature type="compositionally biased region" description="Basic and acidic residues" evidence="1">
    <location>
        <begin position="43"/>
        <end position="124"/>
    </location>
</feature>
<keyword evidence="4" id="KW-1185">Reference proteome</keyword>
<dbReference type="AlphaFoldDB" id="A0A841AAG3"/>
<proteinExistence type="predicted"/>
<sequence>MADWRTYAKAARNTARKQAPGARDAARRASERAGDYVRAAGRAVDEGWREDERDAPRDQDLAARREDAREPREYDPAREPRENDPARDRAQLRDREYDPARDRDELDRDDRDRDDRDRTDRAGRTDSGTRTASRPRTGSGTRTASRPAFDTDRLREDAKIYATVAGRRATKARKAAAEANLGGRIMRAFRDALLIGGSLLVIWGVLYAAGIPIPFTTVLIAVALIVAISFGTGLYAQSKRAREADPDEE</sequence>
<feature type="transmembrane region" description="Helical" evidence="2">
    <location>
        <begin position="192"/>
        <end position="209"/>
    </location>
</feature>
<evidence type="ECO:0000256" key="1">
    <source>
        <dbReference type="SAM" id="MobiDB-lite"/>
    </source>
</evidence>
<comment type="caution">
    <text evidence="3">The sequence shown here is derived from an EMBL/GenBank/DDBJ whole genome shotgun (WGS) entry which is preliminary data.</text>
</comment>
<organism evidence="3 4">
    <name type="scientific">Brachybacterium aquaticum</name>
    <dbReference type="NCBI Taxonomy" id="1432564"/>
    <lineage>
        <taxon>Bacteria</taxon>
        <taxon>Bacillati</taxon>
        <taxon>Actinomycetota</taxon>
        <taxon>Actinomycetes</taxon>
        <taxon>Micrococcales</taxon>
        <taxon>Dermabacteraceae</taxon>
        <taxon>Brachybacterium</taxon>
    </lineage>
</organism>
<gene>
    <name evidence="3" type="ORF">HNR70_001992</name>
</gene>
<feature type="transmembrane region" description="Helical" evidence="2">
    <location>
        <begin position="215"/>
        <end position="236"/>
    </location>
</feature>
<dbReference type="RefSeq" id="WP_184325543.1">
    <property type="nucleotide sequence ID" value="NZ_JACHLZ010000001.1"/>
</dbReference>
<reference evidence="3 4" key="1">
    <citation type="submission" date="2020-08" db="EMBL/GenBank/DDBJ databases">
        <title>Sequencing the genomes of 1000 actinobacteria strains.</title>
        <authorList>
            <person name="Klenk H.-P."/>
        </authorList>
    </citation>
    <scope>NUCLEOTIDE SEQUENCE [LARGE SCALE GENOMIC DNA]</scope>
    <source>
        <strain evidence="3 4">DSM 28796</strain>
    </source>
</reference>
<name>A0A841AAG3_9MICO</name>
<evidence type="ECO:0000313" key="3">
    <source>
        <dbReference type="EMBL" id="MBB5832179.1"/>
    </source>
</evidence>
<feature type="compositionally biased region" description="Polar residues" evidence="1">
    <location>
        <begin position="132"/>
        <end position="144"/>
    </location>
</feature>
<protein>
    <submittedName>
        <fullName evidence="3">Uncharacterized protein</fullName>
    </submittedName>
</protein>